<sequence length="283" mass="31135">MSSTSTGCDDDATLSGSPDVKALAIQFIWQRGGPRDNGLSNPGLGGSVSAQRTSRIDCLQRLWCRAQVVPRVPPVESRTKSASQVEGVDAVAEKPYAIQRITGITGTTTCIVQHNKVHRFVAWRMFALGRRLERESQSINKRACLHVCLAGAAQGRAPSVSEASHFYTSDWSLSTIEKATYSWKKLDGFKSRRSAVRTACLAVRLLRSSCGPAAVRLRSGPHDLRMRSGPLSTSILLPPLALRCQLGVRVLVCWEYKAKPDRHHRRRSSTTSSAEHEVRSLED</sequence>
<organism evidence="2 3">
    <name type="scientific">Thalassiosira oceanica</name>
    <name type="common">Marine diatom</name>
    <dbReference type="NCBI Taxonomy" id="159749"/>
    <lineage>
        <taxon>Eukaryota</taxon>
        <taxon>Sar</taxon>
        <taxon>Stramenopiles</taxon>
        <taxon>Ochrophyta</taxon>
        <taxon>Bacillariophyta</taxon>
        <taxon>Coscinodiscophyceae</taxon>
        <taxon>Thalassiosirophycidae</taxon>
        <taxon>Thalassiosirales</taxon>
        <taxon>Thalassiosiraceae</taxon>
        <taxon>Thalassiosira</taxon>
    </lineage>
</organism>
<feature type="region of interest" description="Disordered" evidence="1">
    <location>
        <begin position="264"/>
        <end position="283"/>
    </location>
</feature>
<dbReference type="AlphaFoldDB" id="K0S9W4"/>
<evidence type="ECO:0000313" key="3">
    <source>
        <dbReference type="Proteomes" id="UP000266841"/>
    </source>
</evidence>
<proteinExistence type="predicted"/>
<protein>
    <submittedName>
        <fullName evidence="2">Uncharacterized protein</fullName>
    </submittedName>
</protein>
<feature type="compositionally biased region" description="Basic and acidic residues" evidence="1">
    <location>
        <begin position="274"/>
        <end position="283"/>
    </location>
</feature>
<reference evidence="2 3" key="1">
    <citation type="journal article" date="2012" name="Genome Biol.">
        <title>Genome and low-iron response of an oceanic diatom adapted to chronic iron limitation.</title>
        <authorList>
            <person name="Lommer M."/>
            <person name="Specht M."/>
            <person name="Roy A.S."/>
            <person name="Kraemer L."/>
            <person name="Andreson R."/>
            <person name="Gutowska M.A."/>
            <person name="Wolf J."/>
            <person name="Bergner S.V."/>
            <person name="Schilhabel M.B."/>
            <person name="Klostermeier U.C."/>
            <person name="Beiko R.G."/>
            <person name="Rosenstiel P."/>
            <person name="Hippler M."/>
            <person name="Laroche J."/>
        </authorList>
    </citation>
    <scope>NUCLEOTIDE SEQUENCE [LARGE SCALE GENOMIC DNA]</scope>
    <source>
        <strain evidence="2 3">CCMP1005</strain>
    </source>
</reference>
<gene>
    <name evidence="2" type="ORF">THAOC_22230</name>
</gene>
<evidence type="ECO:0000313" key="2">
    <source>
        <dbReference type="EMBL" id="EJK57696.1"/>
    </source>
</evidence>
<comment type="caution">
    <text evidence="2">The sequence shown here is derived from an EMBL/GenBank/DDBJ whole genome shotgun (WGS) entry which is preliminary data.</text>
</comment>
<dbReference type="Proteomes" id="UP000266841">
    <property type="component" value="Unassembled WGS sequence"/>
</dbReference>
<accession>K0S9W4</accession>
<keyword evidence="3" id="KW-1185">Reference proteome</keyword>
<evidence type="ECO:0000256" key="1">
    <source>
        <dbReference type="SAM" id="MobiDB-lite"/>
    </source>
</evidence>
<dbReference type="EMBL" id="AGNL01027265">
    <property type="protein sequence ID" value="EJK57696.1"/>
    <property type="molecule type" value="Genomic_DNA"/>
</dbReference>
<name>K0S9W4_THAOC</name>